<keyword evidence="4" id="KW-0804">Transcription</keyword>
<organism evidence="8 9">
    <name type="scientific">Ananas comosus</name>
    <name type="common">Pineapple</name>
    <name type="synonym">Ananas ananas</name>
    <dbReference type="NCBI Taxonomy" id="4615"/>
    <lineage>
        <taxon>Eukaryota</taxon>
        <taxon>Viridiplantae</taxon>
        <taxon>Streptophyta</taxon>
        <taxon>Embryophyta</taxon>
        <taxon>Tracheophyta</taxon>
        <taxon>Spermatophyta</taxon>
        <taxon>Magnoliopsida</taxon>
        <taxon>Liliopsida</taxon>
        <taxon>Poales</taxon>
        <taxon>Bromeliaceae</taxon>
        <taxon>Bromelioideae</taxon>
        <taxon>Ananas</taxon>
    </lineage>
</organism>
<reference evidence="8" key="1">
    <citation type="journal article" date="2015" name="Nat. Genet.">
        <title>The pineapple genome and the evolution of CAM photosynthesis.</title>
        <authorList>
            <person name="Ming R."/>
            <person name="VanBuren R."/>
            <person name="Wai C.M."/>
            <person name="Tang H."/>
            <person name="Schatz M.C."/>
            <person name="Bowers J.E."/>
            <person name="Lyons E."/>
            <person name="Wang M.L."/>
            <person name="Chen J."/>
            <person name="Biggers E."/>
            <person name="Zhang J."/>
            <person name="Huang L."/>
            <person name="Zhang L."/>
            <person name="Miao W."/>
            <person name="Zhang J."/>
            <person name="Ye Z."/>
            <person name="Miao C."/>
            <person name="Lin Z."/>
            <person name="Wang H."/>
            <person name="Zhou H."/>
            <person name="Yim W.C."/>
            <person name="Priest H.D."/>
            <person name="Zheng C."/>
            <person name="Woodhouse M."/>
            <person name="Edger P.P."/>
            <person name="Guyot R."/>
            <person name="Guo H.B."/>
            <person name="Guo H."/>
            <person name="Zheng G."/>
            <person name="Singh R."/>
            <person name="Sharma A."/>
            <person name="Min X."/>
            <person name="Zheng Y."/>
            <person name="Lee H."/>
            <person name="Gurtowski J."/>
            <person name="Sedlazeck F.J."/>
            <person name="Harkess A."/>
            <person name="McKain M.R."/>
            <person name="Liao Z."/>
            <person name="Fang J."/>
            <person name="Liu J."/>
            <person name="Zhang X."/>
            <person name="Zhang Q."/>
            <person name="Hu W."/>
            <person name="Qin Y."/>
            <person name="Wang K."/>
            <person name="Chen L.Y."/>
            <person name="Shirley N."/>
            <person name="Lin Y.R."/>
            <person name="Liu L.Y."/>
            <person name="Hernandez A.G."/>
            <person name="Wright C.L."/>
            <person name="Bulone V."/>
            <person name="Tuskan G.A."/>
            <person name="Heath K."/>
            <person name="Zee F."/>
            <person name="Moore P.H."/>
            <person name="Sunkar R."/>
            <person name="Leebens-Mack J.H."/>
            <person name="Mockler T."/>
            <person name="Bennetzen J.L."/>
            <person name="Freeling M."/>
            <person name="Sankoff D."/>
            <person name="Paterson A.H."/>
            <person name="Zhu X."/>
            <person name="Yang X."/>
            <person name="Smith J.A."/>
            <person name="Cushman J.C."/>
            <person name="Paull R.E."/>
            <person name="Yu Q."/>
        </authorList>
    </citation>
    <scope>NUCLEOTIDE SEQUENCE [LARGE SCALE GENOMIC DNA]</scope>
    <source>
        <strain evidence="8">cv. F153</strain>
    </source>
</reference>
<keyword evidence="6" id="KW-0732">Signal</keyword>
<dbReference type="OrthoDB" id="590488at2759"/>
<keyword evidence="8" id="KW-1185">Reference proteome</keyword>
<dbReference type="PROSITE" id="PS50863">
    <property type="entry name" value="B3"/>
    <property type="match status" value="2"/>
</dbReference>
<dbReference type="InterPro" id="IPR044837">
    <property type="entry name" value="REM16-like"/>
</dbReference>
<feature type="chain" id="PRO_5028058949" evidence="6">
    <location>
        <begin position="29"/>
        <end position="400"/>
    </location>
</feature>
<keyword evidence="3" id="KW-0238">DNA-binding</keyword>
<dbReference type="InterPro" id="IPR015300">
    <property type="entry name" value="DNA-bd_pseudobarrel_sf"/>
</dbReference>
<protein>
    <submittedName>
        <fullName evidence="9">B3 domain-containing protein Os12g0592300</fullName>
    </submittedName>
</protein>
<name>A0A6P5FBE1_ANACO</name>
<dbReference type="Proteomes" id="UP000515123">
    <property type="component" value="Linkage group 7"/>
</dbReference>
<dbReference type="AlphaFoldDB" id="A0A6P5FBE1"/>
<dbReference type="GO" id="GO:0003677">
    <property type="term" value="F:DNA binding"/>
    <property type="evidence" value="ECO:0007669"/>
    <property type="project" value="UniProtKB-KW"/>
</dbReference>
<dbReference type="Gene3D" id="2.40.330.10">
    <property type="entry name" value="DNA-binding pseudobarrel domain"/>
    <property type="match status" value="2"/>
</dbReference>
<sequence length="400" mass="45942">MLLSSPYLCWHVVLVILTFNFHFQMKESCDKSCRECREWGEHFYWNHLDKRKMHFFKFMVGDFAQCMSMPKKFVNHFNGQICEHVDLKPPSGDIWRIGLTKLANEIVLQSGWKDFVDAHRIEENDLLIFKYYESSSFEVLIFDGSGCEKASSFFAKKNDPPVGEADEIPLEVINRKELIELRSSGSSSEDDAKPEITTKSLNGSKKMSKRILRAGSGSGEKDAGTYVETLVHRKKYRVSPRKYAGPSKGVNYGVKKDTPERDEHGQMPCNAPYFSLRSLQLSPSQHKKVSKLALGLCPNPTFVICMYPTRVGKNCFLNIPRSFAAAHLPRRCEQIILKRPNQKKKWITSYVSTRQVRGVYGGIYGGWKHFVIDNNLQQGDICLFELMKNKKMLTMTVYVF</sequence>
<feature type="signal peptide" evidence="6">
    <location>
        <begin position="1"/>
        <end position="28"/>
    </location>
</feature>
<evidence type="ECO:0000256" key="1">
    <source>
        <dbReference type="ARBA" id="ARBA00004123"/>
    </source>
</evidence>
<dbReference type="GeneID" id="109713313"/>
<proteinExistence type="predicted"/>
<evidence type="ECO:0000313" key="9">
    <source>
        <dbReference type="RefSeq" id="XP_020092907.1"/>
    </source>
</evidence>
<dbReference type="RefSeq" id="XP_020092907.1">
    <property type="nucleotide sequence ID" value="XM_020237318.1"/>
</dbReference>
<dbReference type="InterPro" id="IPR003340">
    <property type="entry name" value="B3_DNA-bd"/>
</dbReference>
<dbReference type="SUPFAM" id="SSF101936">
    <property type="entry name" value="DNA-binding pseudobarrel domain"/>
    <property type="match status" value="2"/>
</dbReference>
<dbReference type="GO" id="GO:0005634">
    <property type="term" value="C:nucleus"/>
    <property type="evidence" value="ECO:0007669"/>
    <property type="project" value="UniProtKB-SubCell"/>
</dbReference>
<keyword evidence="2" id="KW-0805">Transcription regulation</keyword>
<reference evidence="9" key="2">
    <citation type="submission" date="2025-08" db="UniProtKB">
        <authorList>
            <consortium name="RefSeq"/>
        </authorList>
    </citation>
    <scope>IDENTIFICATION</scope>
    <source>
        <tissue evidence="9">Leaf</tissue>
    </source>
</reference>
<keyword evidence="5" id="KW-0539">Nucleus</keyword>
<evidence type="ECO:0000256" key="6">
    <source>
        <dbReference type="SAM" id="SignalP"/>
    </source>
</evidence>
<gene>
    <name evidence="9" type="primary">LOC109713313</name>
</gene>
<evidence type="ECO:0000256" key="2">
    <source>
        <dbReference type="ARBA" id="ARBA00023015"/>
    </source>
</evidence>
<feature type="domain" description="TF-B3" evidence="7">
    <location>
        <begin position="302"/>
        <end position="400"/>
    </location>
</feature>
<evidence type="ECO:0000259" key="7">
    <source>
        <dbReference type="PROSITE" id="PS50863"/>
    </source>
</evidence>
<comment type="subcellular location">
    <subcellularLocation>
        <location evidence="1">Nucleus</location>
    </subcellularLocation>
</comment>
<evidence type="ECO:0000256" key="4">
    <source>
        <dbReference type="ARBA" id="ARBA00023163"/>
    </source>
</evidence>
<dbReference type="Pfam" id="PF02362">
    <property type="entry name" value="B3"/>
    <property type="match status" value="2"/>
</dbReference>
<dbReference type="SMART" id="SM01019">
    <property type="entry name" value="B3"/>
    <property type="match status" value="2"/>
</dbReference>
<dbReference type="PANTHER" id="PTHR31391:SF70">
    <property type="entry name" value="B3 DOMAIN-CONTAINING PROTEIN OS03G0622200"/>
    <property type="match status" value="1"/>
</dbReference>
<evidence type="ECO:0000256" key="3">
    <source>
        <dbReference type="ARBA" id="ARBA00023125"/>
    </source>
</evidence>
<evidence type="ECO:0000313" key="8">
    <source>
        <dbReference type="Proteomes" id="UP000515123"/>
    </source>
</evidence>
<dbReference type="PANTHER" id="PTHR31391">
    <property type="entry name" value="B3 DOMAIN-CONTAINING PROTEIN OS11G0197600-RELATED"/>
    <property type="match status" value="1"/>
</dbReference>
<dbReference type="CDD" id="cd10017">
    <property type="entry name" value="B3_DNA"/>
    <property type="match status" value="2"/>
</dbReference>
<evidence type="ECO:0000256" key="5">
    <source>
        <dbReference type="ARBA" id="ARBA00023242"/>
    </source>
</evidence>
<accession>A0A6P5FBE1</accession>
<feature type="domain" description="TF-B3" evidence="7">
    <location>
        <begin position="52"/>
        <end position="145"/>
    </location>
</feature>